<protein>
    <submittedName>
        <fullName evidence="3">DUF4255 domain-containing protein</fullName>
    </submittedName>
</protein>
<evidence type="ECO:0000313" key="4">
    <source>
        <dbReference type="Proteomes" id="UP000730482"/>
    </source>
</evidence>
<dbReference type="Proteomes" id="UP000730482">
    <property type="component" value="Unassembled WGS sequence"/>
</dbReference>
<evidence type="ECO:0000313" key="3">
    <source>
        <dbReference type="EMBL" id="MBS2553086.1"/>
    </source>
</evidence>
<feature type="compositionally biased region" description="Basic and acidic residues" evidence="1">
    <location>
        <begin position="204"/>
        <end position="222"/>
    </location>
</feature>
<sequence>MIPEIDEALRGLLRSSLPDKGVEIAFDAPTRDWAARRNTPTVDAYLYDIREDLARRERGVVAVRDEQGIVVRRRQPPRYFRLSYLVTAWTKRAEDEHRLLAVVLGCLLGQDFLPIPEGPGLLSSLGLQVPMTPAAPPQESRSIADIWSALGGDLKPSLDLVITAPYPVGPEYPVGPAVTEGAGIRSHRLDEPETEAPLRLRRYGKIENGKRERTIERKKTEQ</sequence>
<accession>A0ABS5L453</accession>
<feature type="region of interest" description="Disordered" evidence="1">
    <location>
        <begin position="203"/>
        <end position="222"/>
    </location>
</feature>
<keyword evidence="4" id="KW-1185">Reference proteome</keyword>
<dbReference type="RefSeq" id="WP_212019296.1">
    <property type="nucleotide sequence ID" value="NZ_JAAFYZ010000230.1"/>
</dbReference>
<feature type="domain" description="Pvc16 N-terminal" evidence="2">
    <location>
        <begin position="4"/>
        <end position="179"/>
    </location>
</feature>
<reference evidence="3 4" key="1">
    <citation type="submission" date="2020-02" db="EMBL/GenBank/DDBJ databases">
        <title>Acidophilic actinobacteria isolated from forest soil.</title>
        <authorList>
            <person name="Golinska P."/>
        </authorList>
    </citation>
    <scope>NUCLEOTIDE SEQUENCE [LARGE SCALE GENOMIC DNA]</scope>
    <source>
        <strain evidence="3 4">NL8</strain>
    </source>
</reference>
<name>A0ABS5L453_9ACTN</name>
<feature type="region of interest" description="Disordered" evidence="1">
    <location>
        <begin position="177"/>
        <end position="197"/>
    </location>
</feature>
<dbReference type="Pfam" id="PF14065">
    <property type="entry name" value="Pvc16_N"/>
    <property type="match status" value="1"/>
</dbReference>
<dbReference type="EMBL" id="JAAFYZ010000230">
    <property type="protein sequence ID" value="MBS2553086.1"/>
    <property type="molecule type" value="Genomic_DNA"/>
</dbReference>
<organism evidence="3 4">
    <name type="scientific">Catenulispora pinistramenti</name>
    <dbReference type="NCBI Taxonomy" id="2705254"/>
    <lineage>
        <taxon>Bacteria</taxon>
        <taxon>Bacillati</taxon>
        <taxon>Actinomycetota</taxon>
        <taxon>Actinomycetes</taxon>
        <taxon>Catenulisporales</taxon>
        <taxon>Catenulisporaceae</taxon>
        <taxon>Catenulispora</taxon>
    </lineage>
</organism>
<evidence type="ECO:0000256" key="1">
    <source>
        <dbReference type="SAM" id="MobiDB-lite"/>
    </source>
</evidence>
<evidence type="ECO:0000259" key="2">
    <source>
        <dbReference type="Pfam" id="PF14065"/>
    </source>
</evidence>
<comment type="caution">
    <text evidence="3">The sequence shown here is derived from an EMBL/GenBank/DDBJ whole genome shotgun (WGS) entry which is preliminary data.</text>
</comment>
<dbReference type="InterPro" id="IPR025351">
    <property type="entry name" value="Pvc16_N"/>
</dbReference>
<proteinExistence type="predicted"/>
<gene>
    <name evidence="3" type="ORF">KGQ19_40160</name>
</gene>